<sequence length="207" mass="22596">MTEGGKLGCAISFMVFAIVLGIMGLLDTTQTEWHGDRWVIGKTYTRELSLDKSVGGHFEILKVEAFFERDSQSFPIVSLNKKPWDSSISFTVVKVKGVPVITGRKKIKAQFAVSVPGDSNLIGRRGDLTIRGVMRYPFMDLADAVGPGSKKYQDREVPFEKRISDIQIVADKSVEIDGPSGWESLLGLLLLGSILGGLCSLGMRADA</sequence>
<evidence type="ECO:0000256" key="1">
    <source>
        <dbReference type="SAM" id="Phobius"/>
    </source>
</evidence>
<dbReference type="EMBL" id="CP043930">
    <property type="protein sequence ID" value="QGQ23659.1"/>
    <property type="molecule type" value="Genomic_DNA"/>
</dbReference>
<dbReference type="AlphaFoldDB" id="A0A6I6AFP3"/>
<accession>A0A6I6AFP3</accession>
<dbReference type="Proteomes" id="UP000427281">
    <property type="component" value="Chromosome"/>
</dbReference>
<reference evidence="2 3" key="1">
    <citation type="submission" date="2019-09" db="EMBL/GenBank/DDBJ databases">
        <title>Gimesia benthica sp. nov., a novel bacterium isolated from deep-sea water of the Northwest Indian Ocean.</title>
        <authorList>
            <person name="Dai X."/>
        </authorList>
    </citation>
    <scope>NUCLEOTIDE SEQUENCE [LARGE SCALE GENOMIC DNA]</scope>
    <source>
        <strain evidence="2 3">E7</strain>
    </source>
</reference>
<keyword evidence="1" id="KW-0812">Transmembrane</keyword>
<keyword evidence="1" id="KW-0472">Membrane</keyword>
<proteinExistence type="predicted"/>
<keyword evidence="1" id="KW-1133">Transmembrane helix</keyword>
<dbReference type="RefSeq" id="WP_155364582.1">
    <property type="nucleotide sequence ID" value="NZ_CP043930.1"/>
</dbReference>
<gene>
    <name evidence="2" type="ORF">F1728_13650</name>
</gene>
<keyword evidence="3" id="KW-1185">Reference proteome</keyword>
<feature type="transmembrane region" description="Helical" evidence="1">
    <location>
        <begin position="7"/>
        <end position="26"/>
    </location>
</feature>
<name>A0A6I6AFP3_9PLAN</name>
<evidence type="ECO:0000313" key="3">
    <source>
        <dbReference type="Proteomes" id="UP000427281"/>
    </source>
</evidence>
<feature type="transmembrane region" description="Helical" evidence="1">
    <location>
        <begin position="185"/>
        <end position="203"/>
    </location>
</feature>
<dbReference type="KEGG" id="gim:F1728_13650"/>
<organism evidence="2 3">
    <name type="scientific">Gimesia benthica</name>
    <dbReference type="NCBI Taxonomy" id="2608982"/>
    <lineage>
        <taxon>Bacteria</taxon>
        <taxon>Pseudomonadati</taxon>
        <taxon>Planctomycetota</taxon>
        <taxon>Planctomycetia</taxon>
        <taxon>Planctomycetales</taxon>
        <taxon>Planctomycetaceae</taxon>
        <taxon>Gimesia</taxon>
    </lineage>
</organism>
<evidence type="ECO:0000313" key="2">
    <source>
        <dbReference type="EMBL" id="QGQ23659.1"/>
    </source>
</evidence>
<protein>
    <submittedName>
        <fullName evidence="2">Uncharacterized protein</fullName>
    </submittedName>
</protein>